<keyword evidence="5 6" id="KW-0472">Membrane</keyword>
<dbReference type="Proteomes" id="UP000648984">
    <property type="component" value="Unassembled WGS sequence"/>
</dbReference>
<evidence type="ECO:0000256" key="1">
    <source>
        <dbReference type="ARBA" id="ARBA00004651"/>
    </source>
</evidence>
<keyword evidence="2" id="KW-1003">Cell membrane</keyword>
<proteinExistence type="predicted"/>
<name>A0ABX1QAX8_9RHOO</name>
<evidence type="ECO:0000256" key="5">
    <source>
        <dbReference type="ARBA" id="ARBA00023136"/>
    </source>
</evidence>
<dbReference type="PANTHER" id="PTHR39087">
    <property type="entry name" value="UPF0104 MEMBRANE PROTEIN MJ1595"/>
    <property type="match status" value="1"/>
</dbReference>
<comment type="subcellular location">
    <subcellularLocation>
        <location evidence="1">Cell membrane</location>
        <topology evidence="1">Multi-pass membrane protein</topology>
    </subcellularLocation>
</comment>
<keyword evidence="8" id="KW-1185">Reference proteome</keyword>
<gene>
    <name evidence="7" type="ORF">GPA25_12325</name>
</gene>
<sequence length="307" mass="32822">MKRVLALLASFALLAWLASDARWRELGAAFARLTVPVLIVGVAGLFISYVLRAARVHDEFRGDAGNRFRVCLRIVLIHNAMVNVVPFRGGEAAFPLLLRQSFGTPLGRALASLFWFRLQDALVVAVLAVIIWPGLSLALRCAAVAVLIAFAWYLPRWARTPHDWAEGRAMATKFAKLRDAFAESTRHARFGWMWTIANWSVKLATQAWLFAALLPARPAVGAAGALGAELAAILPVQGVAGFGTYEAGAAAALLPHGISFESGLQAALALHLFVIACAVGAGGLAWLLPARAADTAPPDRPPVSGKY</sequence>
<protein>
    <submittedName>
        <fullName evidence="7">UPF0104 family protein</fullName>
    </submittedName>
</protein>
<feature type="transmembrane region" description="Helical" evidence="6">
    <location>
        <begin position="30"/>
        <end position="51"/>
    </location>
</feature>
<dbReference type="InterPro" id="IPR022791">
    <property type="entry name" value="L-PG_synthase/AglD"/>
</dbReference>
<accession>A0ABX1QAX8</accession>
<dbReference type="PANTHER" id="PTHR39087:SF2">
    <property type="entry name" value="UPF0104 MEMBRANE PROTEIN MJ1595"/>
    <property type="match status" value="1"/>
</dbReference>
<evidence type="ECO:0000256" key="3">
    <source>
        <dbReference type="ARBA" id="ARBA00022692"/>
    </source>
</evidence>
<dbReference type="Pfam" id="PF03706">
    <property type="entry name" value="LPG_synthase_TM"/>
    <property type="match status" value="1"/>
</dbReference>
<feature type="transmembrane region" description="Helical" evidence="6">
    <location>
        <begin position="268"/>
        <end position="288"/>
    </location>
</feature>
<evidence type="ECO:0000256" key="4">
    <source>
        <dbReference type="ARBA" id="ARBA00022989"/>
    </source>
</evidence>
<evidence type="ECO:0000256" key="6">
    <source>
        <dbReference type="SAM" id="Phobius"/>
    </source>
</evidence>
<feature type="transmembrane region" description="Helical" evidence="6">
    <location>
        <begin position="137"/>
        <end position="154"/>
    </location>
</feature>
<dbReference type="EMBL" id="WTVQ01000018">
    <property type="protein sequence ID" value="NMG75544.1"/>
    <property type="molecule type" value="Genomic_DNA"/>
</dbReference>
<keyword evidence="3 6" id="KW-0812">Transmembrane</keyword>
<comment type="caution">
    <text evidence="7">The sequence shown here is derived from an EMBL/GenBank/DDBJ whole genome shotgun (WGS) entry which is preliminary data.</text>
</comment>
<reference evidence="7 8" key="1">
    <citation type="submission" date="2019-12" db="EMBL/GenBank/DDBJ databases">
        <title>Comparative genomics gives insights into the taxonomy of the Azoarcus-Aromatoleum group and reveals separate origins of nif in the plant-associated Azoarcus and non-plant-associated Aromatoleum sub-groups.</title>
        <authorList>
            <person name="Lafos M."/>
            <person name="Maluk M."/>
            <person name="Batista M."/>
            <person name="Junghare M."/>
            <person name="Carmona M."/>
            <person name="Faoro H."/>
            <person name="Cruz L.M."/>
            <person name="Battistoni F."/>
            <person name="De Souza E."/>
            <person name="Pedrosa F."/>
            <person name="Chen W.-M."/>
            <person name="Poole P.S."/>
            <person name="Dixon R.A."/>
            <person name="James E.K."/>
        </authorList>
    </citation>
    <scope>NUCLEOTIDE SEQUENCE [LARGE SCALE GENOMIC DNA]</scope>
    <source>
        <strain evidence="7 8">22Lin</strain>
    </source>
</reference>
<evidence type="ECO:0000313" key="8">
    <source>
        <dbReference type="Proteomes" id="UP000648984"/>
    </source>
</evidence>
<organism evidence="7 8">
    <name type="scientific">Aromatoleum diolicum</name>
    <dbReference type="NCBI Taxonomy" id="75796"/>
    <lineage>
        <taxon>Bacteria</taxon>
        <taxon>Pseudomonadati</taxon>
        <taxon>Pseudomonadota</taxon>
        <taxon>Betaproteobacteria</taxon>
        <taxon>Rhodocyclales</taxon>
        <taxon>Rhodocyclaceae</taxon>
        <taxon>Aromatoleum</taxon>
    </lineage>
</organism>
<keyword evidence="4 6" id="KW-1133">Transmembrane helix</keyword>
<evidence type="ECO:0000313" key="7">
    <source>
        <dbReference type="EMBL" id="NMG75544.1"/>
    </source>
</evidence>
<evidence type="ECO:0000256" key="2">
    <source>
        <dbReference type="ARBA" id="ARBA00022475"/>
    </source>
</evidence>